<dbReference type="PANTHER" id="PTHR43706">
    <property type="entry name" value="NADH DEHYDROGENASE"/>
    <property type="match status" value="1"/>
</dbReference>
<keyword evidence="4 7" id="KW-0560">Oxidoreductase</keyword>
<dbReference type="PANTHER" id="PTHR43706:SF45">
    <property type="entry name" value="NADH DEHYDROGENASE-LIKE PROTEIN RV1812C"/>
    <property type="match status" value="1"/>
</dbReference>
<evidence type="ECO:0000256" key="1">
    <source>
        <dbReference type="ARBA" id="ARBA00005272"/>
    </source>
</evidence>
<dbReference type="RefSeq" id="WP_133144004.1">
    <property type="nucleotide sequence ID" value="NZ_CAACYJ010000018.1"/>
</dbReference>
<organism evidence="7 8">
    <name type="scientific">Pseudomonas fragi</name>
    <dbReference type="NCBI Taxonomy" id="296"/>
    <lineage>
        <taxon>Bacteria</taxon>
        <taxon>Pseudomonadati</taxon>
        <taxon>Pseudomonadota</taxon>
        <taxon>Gammaproteobacteria</taxon>
        <taxon>Pseudomonadales</taxon>
        <taxon>Pseudomonadaceae</taxon>
        <taxon>Pseudomonas</taxon>
    </lineage>
</organism>
<sequence length="400" mass="42769">MKQQILIIGAGFGGMWTALSATRLLDIHGHNQVEVTVLAPQAELRIRPRFYEPEAHRLVAPIGELLDAVGVTFIKGAAETIDVQQKHVVYTDAAGARQIRPYDKLVLATGSGLALPDTQGVAQYAFDVDQIEQAIRLENHLKSLAELPPSRGRNTVVVAGGGFTGIETATEMPARLRAILGEHADMEVIIVDRGEKVGASLGAEISQSIAEASDELGVTWRLKSSVVAVDEQGVTLGDGQRIEAKTVIWTTGVRASSLTAQIPGERDGLGRLHVDAHLQVIGQQDIFATGDVAYAATDDLGNHALMTCQHAIVLGRHAGNNVAAQILGVAPVAYSQPKYVTCLDLGGWGAVYTEGWDRQVKLTRQEGKALKTQINTVWIYPPAADRDVAWAAADPLIPIA</sequence>
<keyword evidence="5" id="KW-0520">NAD</keyword>
<evidence type="ECO:0000259" key="6">
    <source>
        <dbReference type="Pfam" id="PF07992"/>
    </source>
</evidence>
<dbReference type="InterPro" id="IPR045024">
    <property type="entry name" value="NDH-2"/>
</dbReference>
<dbReference type="EC" id="1.6.99.3" evidence="7"/>
<dbReference type="SUPFAM" id="SSF51905">
    <property type="entry name" value="FAD/NAD(P)-binding domain"/>
    <property type="match status" value="1"/>
</dbReference>
<dbReference type="Pfam" id="PF07992">
    <property type="entry name" value="Pyr_redox_2"/>
    <property type="match status" value="1"/>
</dbReference>
<dbReference type="EMBL" id="CAACYJ010000018">
    <property type="protein sequence ID" value="VFB18413.1"/>
    <property type="molecule type" value="Genomic_DNA"/>
</dbReference>
<gene>
    <name evidence="7" type="primary">ndh1</name>
    <name evidence="7" type="ORF">NCTC10754_00961</name>
</gene>
<dbReference type="InterPro" id="IPR036188">
    <property type="entry name" value="FAD/NAD-bd_sf"/>
</dbReference>
<evidence type="ECO:0000256" key="3">
    <source>
        <dbReference type="ARBA" id="ARBA00022827"/>
    </source>
</evidence>
<dbReference type="PRINTS" id="PR00411">
    <property type="entry name" value="PNDRDTASEI"/>
</dbReference>
<evidence type="ECO:0000256" key="2">
    <source>
        <dbReference type="ARBA" id="ARBA00022630"/>
    </source>
</evidence>
<evidence type="ECO:0000313" key="7">
    <source>
        <dbReference type="EMBL" id="VFB18413.1"/>
    </source>
</evidence>
<dbReference type="Gene3D" id="3.50.50.100">
    <property type="match status" value="1"/>
</dbReference>
<comment type="similarity">
    <text evidence="1">Belongs to the NADH dehydrogenase family.</text>
</comment>
<evidence type="ECO:0000256" key="4">
    <source>
        <dbReference type="ARBA" id="ARBA00023002"/>
    </source>
</evidence>
<evidence type="ECO:0000313" key="8">
    <source>
        <dbReference type="Proteomes" id="UP000330809"/>
    </source>
</evidence>
<name>A0A449IG58_PSEFR</name>
<keyword evidence="3" id="KW-0274">FAD</keyword>
<dbReference type="GO" id="GO:0003954">
    <property type="term" value="F:NADH dehydrogenase activity"/>
    <property type="evidence" value="ECO:0007669"/>
    <property type="project" value="InterPro"/>
</dbReference>
<protein>
    <submittedName>
        <fullName evidence="7">NADH dehydrogenase, FAD-containing subunit</fullName>
        <ecNumber evidence="7">1.6.99.3</ecNumber>
    </submittedName>
</protein>
<proteinExistence type="inferred from homology"/>
<accession>A0A449IG58</accession>
<dbReference type="InterPro" id="IPR023753">
    <property type="entry name" value="FAD/NAD-binding_dom"/>
</dbReference>
<reference evidence="7 8" key="1">
    <citation type="submission" date="2019-02" db="EMBL/GenBank/DDBJ databases">
        <authorList>
            <consortium name="Pathogen Informatics"/>
        </authorList>
    </citation>
    <scope>NUCLEOTIDE SEQUENCE [LARGE SCALE GENOMIC DNA]</scope>
    <source>
        <strain evidence="7 8">3012STDY7103891</strain>
    </source>
</reference>
<dbReference type="Proteomes" id="UP000330809">
    <property type="component" value="Unassembled WGS sequence"/>
</dbReference>
<feature type="domain" description="FAD/NAD(P)-binding" evidence="6">
    <location>
        <begin position="4"/>
        <end position="312"/>
    </location>
</feature>
<dbReference type="AlphaFoldDB" id="A0A449IG58"/>
<evidence type="ECO:0000256" key="5">
    <source>
        <dbReference type="ARBA" id="ARBA00023027"/>
    </source>
</evidence>
<keyword evidence="2" id="KW-0285">Flavoprotein</keyword>
<dbReference type="PRINTS" id="PR00368">
    <property type="entry name" value="FADPNR"/>
</dbReference>